<feature type="region of interest" description="Disordered" evidence="1">
    <location>
        <begin position="51"/>
        <end position="78"/>
    </location>
</feature>
<evidence type="ECO:0000313" key="2">
    <source>
        <dbReference type="EMBL" id="KAH3806596.1"/>
    </source>
</evidence>
<feature type="region of interest" description="Disordered" evidence="1">
    <location>
        <begin position="110"/>
        <end position="138"/>
    </location>
</feature>
<gene>
    <name evidence="2" type="ORF">DPMN_134919</name>
</gene>
<reference evidence="2" key="1">
    <citation type="journal article" date="2019" name="bioRxiv">
        <title>The Genome of the Zebra Mussel, Dreissena polymorpha: A Resource for Invasive Species Research.</title>
        <authorList>
            <person name="McCartney M.A."/>
            <person name="Auch B."/>
            <person name="Kono T."/>
            <person name="Mallez S."/>
            <person name="Zhang Y."/>
            <person name="Obille A."/>
            <person name="Becker A."/>
            <person name="Abrahante J.E."/>
            <person name="Garbe J."/>
            <person name="Badalamenti J.P."/>
            <person name="Herman A."/>
            <person name="Mangelson H."/>
            <person name="Liachko I."/>
            <person name="Sullivan S."/>
            <person name="Sone E.D."/>
            <person name="Koren S."/>
            <person name="Silverstein K.A.T."/>
            <person name="Beckman K.B."/>
            <person name="Gohl D.M."/>
        </authorList>
    </citation>
    <scope>NUCLEOTIDE SEQUENCE</scope>
    <source>
        <strain evidence="2">Duluth1</strain>
        <tissue evidence="2">Whole animal</tissue>
    </source>
</reference>
<name>A0A9D4FY72_DREPO</name>
<dbReference type="Proteomes" id="UP000828390">
    <property type="component" value="Unassembled WGS sequence"/>
</dbReference>
<evidence type="ECO:0000313" key="3">
    <source>
        <dbReference type="Proteomes" id="UP000828390"/>
    </source>
</evidence>
<dbReference type="AlphaFoldDB" id="A0A9D4FY72"/>
<sequence>MTPIDFQVTRTEIRLFYTRSKKTLPYVILLMGGLRAELAQKIRTLVLLREPLPADDDGSGSKNEPSSIAENNSSSSYCGFKMSTKGLSVRVEYIAFYCVCVTAAELSSNVEMEEEENGNDDQENEIEEMLIAGHHGTE</sequence>
<accession>A0A9D4FY72</accession>
<evidence type="ECO:0000256" key="1">
    <source>
        <dbReference type="SAM" id="MobiDB-lite"/>
    </source>
</evidence>
<keyword evidence="3" id="KW-1185">Reference proteome</keyword>
<proteinExistence type="predicted"/>
<feature type="compositionally biased region" description="Low complexity" evidence="1">
    <location>
        <begin position="63"/>
        <end position="76"/>
    </location>
</feature>
<comment type="caution">
    <text evidence="2">The sequence shown here is derived from an EMBL/GenBank/DDBJ whole genome shotgun (WGS) entry which is preliminary data.</text>
</comment>
<dbReference type="EMBL" id="JAIWYP010000006">
    <property type="protein sequence ID" value="KAH3806596.1"/>
    <property type="molecule type" value="Genomic_DNA"/>
</dbReference>
<feature type="compositionally biased region" description="Acidic residues" evidence="1">
    <location>
        <begin position="111"/>
        <end position="128"/>
    </location>
</feature>
<reference evidence="2" key="2">
    <citation type="submission" date="2020-11" db="EMBL/GenBank/DDBJ databases">
        <authorList>
            <person name="McCartney M.A."/>
            <person name="Auch B."/>
            <person name="Kono T."/>
            <person name="Mallez S."/>
            <person name="Becker A."/>
            <person name="Gohl D.M."/>
            <person name="Silverstein K.A.T."/>
            <person name="Koren S."/>
            <person name="Bechman K.B."/>
            <person name="Herman A."/>
            <person name="Abrahante J.E."/>
            <person name="Garbe J."/>
        </authorList>
    </citation>
    <scope>NUCLEOTIDE SEQUENCE</scope>
    <source>
        <strain evidence="2">Duluth1</strain>
        <tissue evidence="2">Whole animal</tissue>
    </source>
</reference>
<protein>
    <submittedName>
        <fullName evidence="2">Uncharacterized protein</fullName>
    </submittedName>
</protein>
<organism evidence="2 3">
    <name type="scientific">Dreissena polymorpha</name>
    <name type="common">Zebra mussel</name>
    <name type="synonym">Mytilus polymorpha</name>
    <dbReference type="NCBI Taxonomy" id="45954"/>
    <lineage>
        <taxon>Eukaryota</taxon>
        <taxon>Metazoa</taxon>
        <taxon>Spiralia</taxon>
        <taxon>Lophotrochozoa</taxon>
        <taxon>Mollusca</taxon>
        <taxon>Bivalvia</taxon>
        <taxon>Autobranchia</taxon>
        <taxon>Heteroconchia</taxon>
        <taxon>Euheterodonta</taxon>
        <taxon>Imparidentia</taxon>
        <taxon>Neoheterodontei</taxon>
        <taxon>Myida</taxon>
        <taxon>Dreissenoidea</taxon>
        <taxon>Dreissenidae</taxon>
        <taxon>Dreissena</taxon>
    </lineage>
</organism>